<feature type="coiled-coil region" evidence="1">
    <location>
        <begin position="178"/>
        <end position="248"/>
    </location>
</feature>
<dbReference type="InterPro" id="IPR015940">
    <property type="entry name" value="UBA"/>
</dbReference>
<dbReference type="InterPro" id="IPR036339">
    <property type="entry name" value="PUB-like_dom_sf"/>
</dbReference>
<dbReference type="Gene3D" id="1.10.8.10">
    <property type="entry name" value="DNA helicase RuvA subunit, C-terminal domain"/>
    <property type="match status" value="1"/>
</dbReference>
<evidence type="ECO:0000256" key="2">
    <source>
        <dbReference type="SAM" id="MobiDB-lite"/>
    </source>
</evidence>
<dbReference type="InterPro" id="IPR029071">
    <property type="entry name" value="Ubiquitin-like_domsf"/>
</dbReference>
<evidence type="ECO:0000256" key="1">
    <source>
        <dbReference type="SAM" id="Coils"/>
    </source>
</evidence>
<reference evidence="5" key="1">
    <citation type="submission" date="2021-01" db="EMBL/GenBank/DDBJ databases">
        <authorList>
            <person name="Bezrukov I."/>
        </authorList>
    </citation>
    <scope>NUCLEOTIDE SEQUENCE</scope>
</reference>
<dbReference type="PROSITE" id="PS50053">
    <property type="entry name" value="UBIQUITIN_2"/>
    <property type="match status" value="1"/>
</dbReference>
<proteinExistence type="predicted"/>
<dbReference type="Gene3D" id="3.10.20.90">
    <property type="entry name" value="Phosphatidylinositol 3-kinase Catalytic Subunit, Chain A, domain 1"/>
    <property type="match status" value="1"/>
</dbReference>
<keyword evidence="1" id="KW-0175">Coiled coil</keyword>
<accession>A0A8S2B7X3</accession>
<dbReference type="SUPFAM" id="SSF54236">
    <property type="entry name" value="Ubiquitin-like"/>
    <property type="match status" value="1"/>
</dbReference>
<dbReference type="GO" id="GO:0031593">
    <property type="term" value="F:polyubiquitin modification-dependent protein binding"/>
    <property type="evidence" value="ECO:0007669"/>
    <property type="project" value="UniProtKB-ARBA"/>
</dbReference>
<protein>
    <recommendedName>
        <fullName evidence="7">UBA domain-containing protein</fullName>
    </recommendedName>
</protein>
<dbReference type="Pfam" id="PF09409">
    <property type="entry name" value="PUB"/>
    <property type="match status" value="1"/>
</dbReference>
<dbReference type="InterPro" id="IPR000626">
    <property type="entry name" value="Ubiquitin-like_dom"/>
</dbReference>
<dbReference type="SMART" id="SM00580">
    <property type="entry name" value="PUG"/>
    <property type="match status" value="1"/>
</dbReference>
<keyword evidence="6" id="KW-1185">Reference proteome</keyword>
<dbReference type="SUPFAM" id="SSF46934">
    <property type="entry name" value="UBA-like"/>
    <property type="match status" value="1"/>
</dbReference>
<dbReference type="Gene3D" id="1.20.58.2190">
    <property type="match status" value="1"/>
</dbReference>
<gene>
    <name evidence="5" type="ORF">AARE701A_LOCUS20962</name>
</gene>
<evidence type="ECO:0000259" key="3">
    <source>
        <dbReference type="PROSITE" id="PS50030"/>
    </source>
</evidence>
<dbReference type="PROSITE" id="PS50030">
    <property type="entry name" value="UBA"/>
    <property type="match status" value="1"/>
</dbReference>
<dbReference type="InterPro" id="IPR022617">
    <property type="entry name" value="Rad60/SUMO-like_dom"/>
</dbReference>
<name>A0A8S2B7X3_ARAAE</name>
<feature type="region of interest" description="Disordered" evidence="2">
    <location>
        <begin position="1"/>
        <end position="21"/>
    </location>
</feature>
<dbReference type="CDD" id="cd10461">
    <property type="entry name" value="PUB_UBA_plant"/>
    <property type="match status" value="1"/>
</dbReference>
<dbReference type="SUPFAM" id="SSF143503">
    <property type="entry name" value="PUG domain-like"/>
    <property type="match status" value="1"/>
</dbReference>
<dbReference type="Pfam" id="PF22562">
    <property type="entry name" value="UBA_7"/>
    <property type="match status" value="1"/>
</dbReference>
<dbReference type="PANTHER" id="PTHR46713">
    <property type="entry name" value="F13M7.16 PROTEIN"/>
    <property type="match status" value="1"/>
</dbReference>
<dbReference type="InterPro" id="IPR009060">
    <property type="entry name" value="UBA-like_sf"/>
</dbReference>
<dbReference type="EMBL" id="LR999458">
    <property type="protein sequence ID" value="CAE6229064.1"/>
    <property type="molecule type" value="Genomic_DNA"/>
</dbReference>
<feature type="domain" description="Ubiquitin-like" evidence="4">
    <location>
        <begin position="29"/>
        <end position="105"/>
    </location>
</feature>
<evidence type="ECO:0000313" key="6">
    <source>
        <dbReference type="Proteomes" id="UP000682877"/>
    </source>
</evidence>
<organism evidence="5 6">
    <name type="scientific">Arabidopsis arenosa</name>
    <name type="common">Sand rock-cress</name>
    <name type="synonym">Cardaminopsis arenosa</name>
    <dbReference type="NCBI Taxonomy" id="38785"/>
    <lineage>
        <taxon>Eukaryota</taxon>
        <taxon>Viridiplantae</taxon>
        <taxon>Streptophyta</taxon>
        <taxon>Embryophyta</taxon>
        <taxon>Tracheophyta</taxon>
        <taxon>Spermatophyta</taxon>
        <taxon>Magnoliopsida</taxon>
        <taxon>eudicotyledons</taxon>
        <taxon>Gunneridae</taxon>
        <taxon>Pentapetalae</taxon>
        <taxon>rosids</taxon>
        <taxon>malvids</taxon>
        <taxon>Brassicales</taxon>
        <taxon>Brassicaceae</taxon>
        <taxon>Camelineae</taxon>
        <taxon>Arabidopsis</taxon>
    </lineage>
</organism>
<dbReference type="CDD" id="cd14290">
    <property type="entry name" value="UBA_PUB_plant"/>
    <property type="match status" value="1"/>
</dbReference>
<dbReference type="InterPro" id="IPR018997">
    <property type="entry name" value="PUB_domain"/>
</dbReference>
<sequence length="427" mass="49985">MSKKSRAYGSNDVKIEGKKRKVESESTHVTLNVKGQDEEGVKVFKVRRTVKLQKLMELYTKMRGVEWNTFRFLFDGSRIREYHTPDELELKDGDEIDAMMRQLSGFENAAIEVNRGLLKELEDMGFSMARASWALHHSGNFSLEAAVNWIIDHENDSQFENMPLVEFNIEIESPNPSHDTAENAQARAKELMEQARKLREEEETKREREREKERIRAGKEMMETKRIAEENERKRNIALRKAEKDEEKKAREKIMLKVNSDKLERKRRRGLPTETESASTSNQVSLLDSKRIVMSPPSPPSKAEELRECLRSLRRNHKDEDPRITRRAFETLLTIVRNVAKKPDEERYKRIRLTNRLFHERVGRYKEGIEFMELCGFKTEEGSEFLSLSYHDADINRLRDAAFQLNSAITNPFFGLLSTEAEEDREK</sequence>
<dbReference type="PANTHER" id="PTHR46713:SF4">
    <property type="entry name" value="UBIQUITIN-ASSOCIATED (UBA)_TS-N DOMAIN PROTEIN"/>
    <property type="match status" value="1"/>
</dbReference>
<evidence type="ECO:0000313" key="5">
    <source>
        <dbReference type="EMBL" id="CAE6229064.1"/>
    </source>
</evidence>
<evidence type="ECO:0008006" key="7">
    <source>
        <dbReference type="Google" id="ProtNLM"/>
    </source>
</evidence>
<feature type="region of interest" description="Disordered" evidence="2">
    <location>
        <begin position="261"/>
        <end position="284"/>
    </location>
</feature>
<dbReference type="CDD" id="cd01763">
    <property type="entry name" value="Ubl_SUMO_like"/>
    <property type="match status" value="1"/>
</dbReference>
<dbReference type="Pfam" id="PF11976">
    <property type="entry name" value="Rad60-SLD"/>
    <property type="match status" value="1"/>
</dbReference>
<evidence type="ECO:0000259" key="4">
    <source>
        <dbReference type="PROSITE" id="PS50053"/>
    </source>
</evidence>
<feature type="domain" description="UBA" evidence="3">
    <location>
        <begin position="112"/>
        <end position="153"/>
    </location>
</feature>
<feature type="compositionally biased region" description="Polar residues" evidence="2">
    <location>
        <begin position="274"/>
        <end position="284"/>
    </location>
</feature>
<dbReference type="Proteomes" id="UP000682877">
    <property type="component" value="Chromosome 8"/>
</dbReference>
<dbReference type="AlphaFoldDB" id="A0A8S2B7X3"/>